<protein>
    <recommendedName>
        <fullName evidence="7">Reverse transcriptase RNase H-like domain-containing protein</fullName>
    </recommendedName>
</protein>
<organism evidence="8">
    <name type="scientific">Cacopsylla melanoneura</name>
    <dbReference type="NCBI Taxonomy" id="428564"/>
    <lineage>
        <taxon>Eukaryota</taxon>
        <taxon>Metazoa</taxon>
        <taxon>Ecdysozoa</taxon>
        <taxon>Arthropoda</taxon>
        <taxon>Hexapoda</taxon>
        <taxon>Insecta</taxon>
        <taxon>Pterygota</taxon>
        <taxon>Neoptera</taxon>
        <taxon>Paraneoptera</taxon>
        <taxon>Hemiptera</taxon>
        <taxon>Sternorrhyncha</taxon>
        <taxon>Psylloidea</taxon>
        <taxon>Psyllidae</taxon>
        <taxon>Psyllinae</taxon>
        <taxon>Cacopsylla</taxon>
    </lineage>
</organism>
<keyword evidence="2" id="KW-0548">Nucleotidyltransferase</keyword>
<dbReference type="CDD" id="cd09275">
    <property type="entry name" value="RNase_HI_RT_DIRS1"/>
    <property type="match status" value="1"/>
</dbReference>
<evidence type="ECO:0000256" key="6">
    <source>
        <dbReference type="ARBA" id="ARBA00022918"/>
    </source>
</evidence>
<evidence type="ECO:0000256" key="2">
    <source>
        <dbReference type="ARBA" id="ARBA00022695"/>
    </source>
</evidence>
<sequence length="504" mass="57003">MALQAPTQLLSLVSGYRLPFNCRPPLRDIQTAIPPPLITSVSKAMSIAIKDMLGKGIISPTSTPSGFLSHMFIRLKSNGMPRPIFNLTRLNSFLKLRRFRLINHFRIPAFRLPGDMLATIDRSDALYHVPVERLHRRFLAFRYQGITYNWTCLPFGLASAPQAFSQLTNWVAAFLRSWSVRIIVYLSRSSPRHATPIPQAARKALDWWLQHLGDGIGYATPKIGIVLSTDASDWGLGVSIGASLYLRHMWTPQQRAWHINRKELYAVRWALESNPLLFTNRTITVLTDSTVVASQIRRQGGLRSATLLRETSELLHLVLSLRSVIKPVRLPGVYNTIADRLSRNMCPPEWHLLSKATSAVFRRWGTPTVDLFASRRSAVVPSYVSLNPDDHQALFVDALSRPWNFDLAWVFPPPPLIPLVLQHLETATGTFLLVTPRWEKTFWRPDVKARAVDAPIKLKDLSRTLLDLSTNKPPPDVQDLQLEVWKLRGGRPTLRSGPHQSVVC</sequence>
<dbReference type="Pfam" id="PF17917">
    <property type="entry name" value="RT_RNaseH"/>
    <property type="match status" value="1"/>
</dbReference>
<keyword evidence="1" id="KW-0808">Transferase</keyword>
<dbReference type="GO" id="GO:0003964">
    <property type="term" value="F:RNA-directed DNA polymerase activity"/>
    <property type="evidence" value="ECO:0007669"/>
    <property type="project" value="UniProtKB-KW"/>
</dbReference>
<dbReference type="PANTHER" id="PTHR33050:SF7">
    <property type="entry name" value="RIBONUCLEASE H"/>
    <property type="match status" value="1"/>
</dbReference>
<dbReference type="EMBL" id="HBUF01568193">
    <property type="protein sequence ID" value="CAG6765429.1"/>
    <property type="molecule type" value="Transcribed_RNA"/>
</dbReference>
<keyword evidence="6" id="KW-0695">RNA-directed DNA polymerase</keyword>
<dbReference type="AlphaFoldDB" id="A0A8D9AHM3"/>
<dbReference type="SUPFAM" id="SSF56672">
    <property type="entry name" value="DNA/RNA polymerases"/>
    <property type="match status" value="1"/>
</dbReference>
<dbReference type="PANTHER" id="PTHR33050">
    <property type="entry name" value="REVERSE TRANSCRIPTASE DOMAIN-CONTAINING PROTEIN"/>
    <property type="match status" value="1"/>
</dbReference>
<dbReference type="Gene3D" id="3.30.70.270">
    <property type="match status" value="1"/>
</dbReference>
<dbReference type="InterPro" id="IPR036397">
    <property type="entry name" value="RNaseH_sf"/>
</dbReference>
<dbReference type="GO" id="GO:0003676">
    <property type="term" value="F:nucleic acid binding"/>
    <property type="evidence" value="ECO:0007669"/>
    <property type="project" value="InterPro"/>
</dbReference>
<reference evidence="8" key="1">
    <citation type="submission" date="2021-05" db="EMBL/GenBank/DDBJ databases">
        <authorList>
            <person name="Alioto T."/>
            <person name="Alioto T."/>
            <person name="Gomez Garrido J."/>
        </authorList>
    </citation>
    <scope>NUCLEOTIDE SEQUENCE</scope>
</reference>
<evidence type="ECO:0000313" key="8">
    <source>
        <dbReference type="EMBL" id="CAG6765429.1"/>
    </source>
</evidence>
<dbReference type="Gene3D" id="3.10.10.10">
    <property type="entry name" value="HIV Type 1 Reverse Transcriptase, subunit A, domain 1"/>
    <property type="match status" value="1"/>
</dbReference>
<dbReference type="Gene3D" id="3.30.420.10">
    <property type="entry name" value="Ribonuclease H-like superfamily/Ribonuclease H"/>
    <property type="match status" value="1"/>
</dbReference>
<evidence type="ECO:0000256" key="4">
    <source>
        <dbReference type="ARBA" id="ARBA00022759"/>
    </source>
</evidence>
<dbReference type="InterPro" id="IPR043502">
    <property type="entry name" value="DNA/RNA_pol_sf"/>
</dbReference>
<evidence type="ECO:0000256" key="3">
    <source>
        <dbReference type="ARBA" id="ARBA00022722"/>
    </source>
</evidence>
<evidence type="ECO:0000256" key="1">
    <source>
        <dbReference type="ARBA" id="ARBA00022679"/>
    </source>
</evidence>
<dbReference type="GO" id="GO:0004519">
    <property type="term" value="F:endonuclease activity"/>
    <property type="evidence" value="ECO:0007669"/>
    <property type="project" value="UniProtKB-KW"/>
</dbReference>
<dbReference type="InterPro" id="IPR043128">
    <property type="entry name" value="Rev_trsase/Diguanyl_cyclase"/>
</dbReference>
<evidence type="ECO:0000259" key="7">
    <source>
        <dbReference type="Pfam" id="PF17917"/>
    </source>
</evidence>
<dbReference type="InterPro" id="IPR052055">
    <property type="entry name" value="Hepadnavirus_pol/RT"/>
</dbReference>
<dbReference type="InterPro" id="IPR041373">
    <property type="entry name" value="RT_RNaseH"/>
</dbReference>
<keyword evidence="4" id="KW-0255">Endonuclease</keyword>
<accession>A0A8D9AHM3</accession>
<proteinExistence type="predicted"/>
<name>A0A8D9AHM3_9HEMI</name>
<feature type="domain" description="Reverse transcriptase RNase H-like" evidence="7">
    <location>
        <begin position="225"/>
        <end position="294"/>
    </location>
</feature>
<keyword evidence="5" id="KW-0378">Hydrolase</keyword>
<dbReference type="GO" id="GO:0016787">
    <property type="term" value="F:hydrolase activity"/>
    <property type="evidence" value="ECO:0007669"/>
    <property type="project" value="UniProtKB-KW"/>
</dbReference>
<keyword evidence="3" id="KW-0540">Nuclease</keyword>
<evidence type="ECO:0000256" key="5">
    <source>
        <dbReference type="ARBA" id="ARBA00022801"/>
    </source>
</evidence>